<evidence type="ECO:0000313" key="3">
    <source>
        <dbReference type="EMBL" id="AGA64891.1"/>
    </source>
</evidence>
<dbReference type="GO" id="GO:0000271">
    <property type="term" value="P:polysaccharide biosynthetic process"/>
    <property type="evidence" value="ECO:0007669"/>
    <property type="project" value="TreeGrafter"/>
</dbReference>
<dbReference type="KEGG" id="lcc:B488_08990"/>
<feature type="transmembrane region" description="Helical" evidence="1">
    <location>
        <begin position="171"/>
        <end position="187"/>
    </location>
</feature>
<dbReference type="GO" id="GO:0016747">
    <property type="term" value="F:acyltransferase activity, transferring groups other than amino-acyl groups"/>
    <property type="evidence" value="ECO:0007669"/>
    <property type="project" value="InterPro"/>
</dbReference>
<reference evidence="3 4" key="1">
    <citation type="journal article" date="2012" name="Stand. Genomic Sci.">
        <title>Complete genome sequence of Liberibacter crescens BT-1.</title>
        <authorList>
            <person name="Leonard M.T."/>
            <person name="Fagen J.R."/>
            <person name="Davis-Richardson A.G."/>
            <person name="Davis M.J."/>
            <person name="Triplett E.W."/>
        </authorList>
    </citation>
    <scope>NUCLEOTIDE SEQUENCE [LARGE SCALE GENOMIC DNA]</scope>
    <source>
        <strain evidence="3 4">BT-1</strain>
    </source>
</reference>
<accession>L0EWY6</accession>
<feature type="transmembrane region" description="Helical" evidence="1">
    <location>
        <begin position="193"/>
        <end position="211"/>
    </location>
</feature>
<feature type="domain" description="Acyltransferase 3" evidence="2">
    <location>
        <begin position="8"/>
        <end position="319"/>
    </location>
</feature>
<evidence type="ECO:0000313" key="4">
    <source>
        <dbReference type="Proteomes" id="UP000010799"/>
    </source>
</evidence>
<keyword evidence="3" id="KW-0808">Transferase</keyword>
<feature type="transmembrane region" description="Helical" evidence="1">
    <location>
        <begin position="80"/>
        <end position="99"/>
    </location>
</feature>
<dbReference type="AlphaFoldDB" id="L0EWY6"/>
<dbReference type="GO" id="GO:0016020">
    <property type="term" value="C:membrane"/>
    <property type="evidence" value="ECO:0007669"/>
    <property type="project" value="TreeGrafter"/>
</dbReference>
<dbReference type="InterPro" id="IPR050879">
    <property type="entry name" value="Acyltransferase_3"/>
</dbReference>
<feature type="transmembrane region" description="Helical" evidence="1">
    <location>
        <begin position="223"/>
        <end position="242"/>
    </location>
</feature>
<dbReference type="EMBL" id="CP003789">
    <property type="protein sequence ID" value="AGA64891.1"/>
    <property type="molecule type" value="Genomic_DNA"/>
</dbReference>
<name>L0EWY6_LIBCB</name>
<gene>
    <name evidence="3" type="ordered locus">B488_08990</name>
</gene>
<keyword evidence="1" id="KW-0812">Transmembrane</keyword>
<feature type="transmembrane region" description="Helical" evidence="1">
    <location>
        <begin position="43"/>
        <end position="60"/>
    </location>
</feature>
<dbReference type="RefSeq" id="WP_015273317.1">
    <property type="nucleotide sequence ID" value="NC_019907.1"/>
</dbReference>
<keyword evidence="1" id="KW-1133">Transmembrane helix</keyword>
<feature type="transmembrane region" description="Helical" evidence="1">
    <location>
        <begin position="12"/>
        <end position="31"/>
    </location>
</feature>
<keyword evidence="1" id="KW-0472">Membrane</keyword>
<evidence type="ECO:0000259" key="2">
    <source>
        <dbReference type="Pfam" id="PF01757"/>
    </source>
</evidence>
<evidence type="ECO:0000256" key="1">
    <source>
        <dbReference type="SAM" id="Phobius"/>
    </source>
</evidence>
<protein>
    <submittedName>
        <fullName evidence="3">Acyltransferase 3</fullName>
    </submittedName>
</protein>
<dbReference type="PANTHER" id="PTHR23028:SF53">
    <property type="entry name" value="ACYL_TRANSF_3 DOMAIN-CONTAINING PROTEIN"/>
    <property type="match status" value="1"/>
</dbReference>
<keyword evidence="4" id="KW-1185">Reference proteome</keyword>
<dbReference type="Pfam" id="PF01757">
    <property type="entry name" value="Acyl_transf_3"/>
    <property type="match status" value="1"/>
</dbReference>
<feature type="transmembrane region" description="Helical" evidence="1">
    <location>
        <begin position="299"/>
        <end position="322"/>
    </location>
</feature>
<sequence>MKNRSFNNNFDFVRLVAAFIVLISHQFQVFGFSQSLPFIDEQLGRLGVIIFFSVSGFLIAQSWENDQSCIRFIIKRILRIWPALTFMIFATAFLMGPLLTDYTLKKYFTDIDFLKYFLNLVLNIHNTLPGVFYRNAYPKFINASLWTIPPEFKCYILVAILGVLGILKKRSAIICIFIISLILHIWFPMSLDIFSREQWLFFQFAYGFSLFHTKDIFFSRKFYFLFFMALLLILLYLKFGYIGIMPDLALPLIFILIGNQKTFILSSIGKKIGDLSYGIYIYGFPIQQAMYYIYGHYFPFFWCWLLSSIIIVFVSFLSYRYIEKPILKFKPSKN</sequence>
<dbReference type="InterPro" id="IPR002656">
    <property type="entry name" value="Acyl_transf_3_dom"/>
</dbReference>
<dbReference type="HOGENOM" id="CLU_005679_0_1_5"/>
<feature type="transmembrane region" description="Helical" evidence="1">
    <location>
        <begin position="143"/>
        <end position="164"/>
    </location>
</feature>
<dbReference type="eggNOG" id="COG1835">
    <property type="taxonomic scope" value="Bacteria"/>
</dbReference>
<dbReference type="STRING" id="1215343.B488_08990"/>
<organism evidence="3 4">
    <name type="scientific">Liberibacter crescens (strain BT-1)</name>
    <dbReference type="NCBI Taxonomy" id="1215343"/>
    <lineage>
        <taxon>Bacteria</taxon>
        <taxon>Pseudomonadati</taxon>
        <taxon>Pseudomonadota</taxon>
        <taxon>Alphaproteobacteria</taxon>
        <taxon>Hyphomicrobiales</taxon>
        <taxon>Rhizobiaceae</taxon>
        <taxon>Liberibacter</taxon>
    </lineage>
</organism>
<keyword evidence="3" id="KW-0012">Acyltransferase</keyword>
<dbReference type="PATRIC" id="fig|1215343.11.peg.926"/>
<proteinExistence type="predicted"/>
<dbReference type="PANTHER" id="PTHR23028">
    <property type="entry name" value="ACETYLTRANSFERASE"/>
    <property type="match status" value="1"/>
</dbReference>
<dbReference type="Proteomes" id="UP000010799">
    <property type="component" value="Chromosome"/>
</dbReference>